<feature type="transmembrane region" description="Helical" evidence="11">
    <location>
        <begin position="525"/>
        <end position="550"/>
    </location>
</feature>
<feature type="domain" description="FZ" evidence="12">
    <location>
        <begin position="39"/>
        <end position="167"/>
    </location>
</feature>
<keyword evidence="3" id="KW-0217">Developmental protein</keyword>
<dbReference type="Pfam" id="PF01534">
    <property type="entry name" value="Frizzled"/>
    <property type="match status" value="1"/>
</dbReference>
<dbReference type="InterPro" id="IPR015526">
    <property type="entry name" value="Frizzled/SFRP"/>
</dbReference>
<dbReference type="CDD" id="cd13951">
    <property type="entry name" value="7tmF_Frizzled_SMO"/>
    <property type="match status" value="1"/>
</dbReference>
<dbReference type="GO" id="GO:0017147">
    <property type="term" value="F:Wnt-protein binding"/>
    <property type="evidence" value="ECO:0007669"/>
    <property type="project" value="TreeGrafter"/>
</dbReference>
<reference evidence="14" key="1">
    <citation type="journal article" date="2013" name="Evol. Dev.">
        <title>Expression of Wnt pathway genes in polyps and medusa-like structures of Ectopleura larynx (Cnidaria: Hydrozoa).</title>
        <authorList>
            <person name="Nawrocki A.M."/>
            <person name="Cartwright P."/>
        </authorList>
    </citation>
    <scope>NUCLEOTIDE SEQUENCE</scope>
</reference>
<evidence type="ECO:0000256" key="6">
    <source>
        <dbReference type="ARBA" id="ARBA00023136"/>
    </source>
</evidence>
<feature type="disulfide bond" evidence="9">
    <location>
        <begin position="126"/>
        <end position="150"/>
    </location>
</feature>
<proteinExistence type="evidence at transcript level"/>
<feature type="transmembrane region" description="Helical" evidence="11">
    <location>
        <begin position="271"/>
        <end position="291"/>
    </location>
</feature>
<feature type="transmembrane region" description="Helical" evidence="11">
    <location>
        <begin position="393"/>
        <end position="413"/>
    </location>
</feature>
<accession>U5IMJ5</accession>
<feature type="transmembrane region" description="Helical" evidence="11">
    <location>
        <begin position="445"/>
        <end position="466"/>
    </location>
</feature>
<evidence type="ECO:0000256" key="3">
    <source>
        <dbReference type="ARBA" id="ARBA00022473"/>
    </source>
</evidence>
<dbReference type="GO" id="GO:0035567">
    <property type="term" value="P:non-canonical Wnt signaling pathway"/>
    <property type="evidence" value="ECO:0007669"/>
    <property type="project" value="TreeGrafter"/>
</dbReference>
<comment type="caution">
    <text evidence="9">Lacks conserved residue(s) required for the propagation of feature annotation.</text>
</comment>
<evidence type="ECO:0000256" key="10">
    <source>
        <dbReference type="SAM" id="MobiDB-lite"/>
    </source>
</evidence>
<dbReference type="InterPro" id="IPR047105">
    <property type="entry name" value="Frizzled-4/Mom-5_7TM"/>
</dbReference>
<feature type="disulfide bond" evidence="9">
    <location>
        <begin position="95"/>
        <end position="133"/>
    </location>
</feature>
<organism evidence="14">
    <name type="scientific">Ectopleura larynx</name>
    <dbReference type="NCBI Taxonomy" id="264052"/>
    <lineage>
        <taxon>Eukaryota</taxon>
        <taxon>Metazoa</taxon>
        <taxon>Cnidaria</taxon>
        <taxon>Hydrozoa</taxon>
        <taxon>Hydroidolina</taxon>
        <taxon>Anthoathecata</taxon>
        <taxon>Aplanulata</taxon>
        <taxon>Tubulariidae</taxon>
        <taxon>Ectopleura</taxon>
    </lineage>
</organism>
<evidence type="ECO:0000259" key="12">
    <source>
        <dbReference type="PROSITE" id="PS50038"/>
    </source>
</evidence>
<dbReference type="InterPro" id="IPR020067">
    <property type="entry name" value="Frizzled_dom"/>
</dbReference>
<dbReference type="GO" id="GO:0042813">
    <property type="term" value="F:Wnt receptor activity"/>
    <property type="evidence" value="ECO:0007669"/>
    <property type="project" value="TreeGrafter"/>
</dbReference>
<evidence type="ECO:0000313" key="14">
    <source>
        <dbReference type="EMBL" id="AGE97662.1"/>
    </source>
</evidence>
<dbReference type="PRINTS" id="PR00489">
    <property type="entry name" value="FRIZZLED"/>
</dbReference>
<dbReference type="SMART" id="SM00063">
    <property type="entry name" value="FRI"/>
    <property type="match status" value="1"/>
</dbReference>
<keyword evidence="5 11" id="KW-1133">Transmembrane helix</keyword>
<dbReference type="GO" id="GO:0060070">
    <property type="term" value="P:canonical Wnt signaling pathway"/>
    <property type="evidence" value="ECO:0007669"/>
    <property type="project" value="TreeGrafter"/>
</dbReference>
<keyword evidence="4 11" id="KW-0812">Transmembrane</keyword>
<evidence type="ECO:0000256" key="7">
    <source>
        <dbReference type="ARBA" id="ARBA00023157"/>
    </source>
</evidence>
<dbReference type="GO" id="GO:0005886">
    <property type="term" value="C:plasma membrane"/>
    <property type="evidence" value="ECO:0007669"/>
    <property type="project" value="TreeGrafter"/>
</dbReference>
<evidence type="ECO:0000256" key="11">
    <source>
        <dbReference type="SAM" id="Phobius"/>
    </source>
</evidence>
<evidence type="ECO:0000256" key="9">
    <source>
        <dbReference type="PROSITE-ProRule" id="PRU00090"/>
    </source>
</evidence>
<comment type="similarity">
    <text evidence="2">Belongs to the G-protein coupled receptor Fz/Smo family.</text>
</comment>
<feature type="transmembrane region" description="Helical" evidence="11">
    <location>
        <begin position="365"/>
        <end position="381"/>
    </location>
</feature>
<dbReference type="Pfam" id="PF01392">
    <property type="entry name" value="Fz"/>
    <property type="match status" value="1"/>
</dbReference>
<dbReference type="AlphaFoldDB" id="U5IMJ5"/>
<comment type="subcellular location">
    <subcellularLocation>
        <location evidence="1">Membrane</location>
        <topology evidence="1">Multi-pass membrane protein</topology>
    </subcellularLocation>
</comment>
<dbReference type="SMART" id="SM01330">
    <property type="entry name" value="Frizzled"/>
    <property type="match status" value="1"/>
</dbReference>
<keyword evidence="6 11" id="KW-0472">Membrane</keyword>
<feature type="compositionally biased region" description="Basic residues" evidence="10">
    <location>
        <begin position="196"/>
        <end position="209"/>
    </location>
</feature>
<feature type="transmembrane region" description="Helical" evidence="11">
    <location>
        <begin position="486"/>
        <end position="505"/>
    </location>
</feature>
<feature type="region of interest" description="Disordered" evidence="10">
    <location>
        <begin position="177"/>
        <end position="209"/>
    </location>
</feature>
<dbReference type="InterPro" id="IPR000539">
    <property type="entry name" value="Frizzled/Smoothened_7TM"/>
</dbReference>
<keyword evidence="7 9" id="KW-1015">Disulfide bond</keyword>
<dbReference type="PANTHER" id="PTHR11309">
    <property type="entry name" value="FRIZZLED"/>
    <property type="match status" value="1"/>
</dbReference>
<dbReference type="EMBL" id="KC136813">
    <property type="protein sequence ID" value="AGE97662.1"/>
    <property type="molecule type" value="mRNA"/>
</dbReference>
<dbReference type="InterPro" id="IPR017981">
    <property type="entry name" value="GPCR_2-like_7TM"/>
</dbReference>
<dbReference type="PROSITE" id="PS50261">
    <property type="entry name" value="G_PROTEIN_RECEP_F2_4"/>
    <property type="match status" value="1"/>
</dbReference>
<dbReference type="SUPFAM" id="SSF63501">
    <property type="entry name" value="Frizzled cysteine-rich domain"/>
    <property type="match status" value="1"/>
</dbReference>
<protein>
    <submittedName>
        <fullName evidence="14">Frizzled 4/9/10</fullName>
    </submittedName>
</protein>
<dbReference type="Gene3D" id="1.10.2000.10">
    <property type="entry name" value="Frizzled cysteine-rich domain"/>
    <property type="match status" value="1"/>
</dbReference>
<feature type="domain" description="G-protein coupled receptors family 2 profile 2" evidence="13">
    <location>
        <begin position="266"/>
        <end position="465"/>
    </location>
</feature>
<dbReference type="PROSITE" id="PS50038">
    <property type="entry name" value="FZ"/>
    <property type="match status" value="1"/>
</dbReference>
<feature type="compositionally biased region" description="Low complexity" evidence="10">
    <location>
        <begin position="181"/>
        <end position="191"/>
    </location>
</feature>
<name>U5IMJ5_9CNID</name>
<dbReference type="Gene3D" id="1.20.1070.10">
    <property type="entry name" value="Rhodopsin 7-helix transmembrane proteins"/>
    <property type="match status" value="1"/>
</dbReference>
<feature type="transmembrane region" description="Helical" evidence="11">
    <location>
        <begin position="303"/>
        <end position="320"/>
    </location>
</feature>
<evidence type="ECO:0000259" key="13">
    <source>
        <dbReference type="PROSITE" id="PS50261"/>
    </source>
</evidence>
<sequence length="589" mass="67726">MLNVARITEVVWKIIRVGMCLLLVLHTARALREKEHEWQNPWRCVPVEVPMCKGIRYNMTIDMERGAPNKYIDKTTQTEIAVELHPYINLLHTNCSEHLRLFLCSVYVPYCNVEFDQPITACRPLCEEVKSKCLRLMEKFNFSWPERLQCHRFPEMGSSENQLCSNGPLNATTISRRTKTTKTPTQTRQKTAVVKTTKKSRGRPNRRHQRTRTVNRYNTMSTQKPYSKICNNLFVRNSGNYVFVRRIVSCVLECNKDGLFTFEQKESMEKWISALSCCCCLLCFLAMFVTFGEYKKTLYPQRTILFITISYVFYSIAHIVRIVSSREAVSCQEEEGRSYLIWDGSGNIPCAATFLFIYCSYMAQNIWWVILTLTWFLCSGLKWKQATIQSKSFYFHLVAWGVPCAKTLVIFVARKIDVNELTGMCTIGNRYENLSSLSGFVLGPLFTYLITGTIFLIFGVLVLFKLPANTLKNRSVKIELRSASDALYATLHAALSIFVLSSYFYEYFEKYAWYNDPNSSGPNYNIFLMRVIAVFAIGICAALLLISLHLPAFYKHLKAKLTAPIQQQGSASQRLVDTRNILPSNETSI</sequence>
<keyword evidence="8" id="KW-0675">Receptor</keyword>
<evidence type="ECO:0000256" key="4">
    <source>
        <dbReference type="ARBA" id="ARBA00022692"/>
    </source>
</evidence>
<evidence type="ECO:0000256" key="5">
    <source>
        <dbReference type="ARBA" id="ARBA00022989"/>
    </source>
</evidence>
<dbReference type="InterPro" id="IPR036790">
    <property type="entry name" value="Frizzled_dom_sf"/>
</dbReference>
<evidence type="ECO:0000256" key="2">
    <source>
        <dbReference type="ARBA" id="ARBA00008077"/>
    </source>
</evidence>
<evidence type="ECO:0000256" key="8">
    <source>
        <dbReference type="ARBA" id="ARBA00023170"/>
    </source>
</evidence>
<evidence type="ECO:0000256" key="1">
    <source>
        <dbReference type="ARBA" id="ARBA00004141"/>
    </source>
</evidence>